<name>A0AA38CQC2_TAXCH</name>
<dbReference type="EMBL" id="JAHRHJ020000009">
    <property type="protein sequence ID" value="KAH9302593.1"/>
    <property type="molecule type" value="Genomic_DNA"/>
</dbReference>
<dbReference type="Proteomes" id="UP000824469">
    <property type="component" value="Unassembled WGS sequence"/>
</dbReference>
<proteinExistence type="predicted"/>
<feature type="region of interest" description="Disordered" evidence="1">
    <location>
        <begin position="1"/>
        <end position="33"/>
    </location>
</feature>
<feature type="non-terminal residue" evidence="2">
    <location>
        <position position="61"/>
    </location>
</feature>
<dbReference type="AlphaFoldDB" id="A0AA38CQC2"/>
<evidence type="ECO:0000313" key="3">
    <source>
        <dbReference type="Proteomes" id="UP000824469"/>
    </source>
</evidence>
<comment type="caution">
    <text evidence="2">The sequence shown here is derived from an EMBL/GenBank/DDBJ whole genome shotgun (WGS) entry which is preliminary data.</text>
</comment>
<sequence>VREVGFGPHVEEGQSAGREREGTSEGDRGGALNGWRWGTVRRRRLGRFWCGSAGSGPRRTD</sequence>
<keyword evidence="3" id="KW-1185">Reference proteome</keyword>
<feature type="compositionally biased region" description="Basic and acidic residues" evidence="1">
    <location>
        <begin position="1"/>
        <end position="28"/>
    </location>
</feature>
<evidence type="ECO:0000313" key="2">
    <source>
        <dbReference type="EMBL" id="KAH9302593.1"/>
    </source>
</evidence>
<organism evidence="2 3">
    <name type="scientific">Taxus chinensis</name>
    <name type="common">Chinese yew</name>
    <name type="synonym">Taxus wallichiana var. chinensis</name>
    <dbReference type="NCBI Taxonomy" id="29808"/>
    <lineage>
        <taxon>Eukaryota</taxon>
        <taxon>Viridiplantae</taxon>
        <taxon>Streptophyta</taxon>
        <taxon>Embryophyta</taxon>
        <taxon>Tracheophyta</taxon>
        <taxon>Spermatophyta</taxon>
        <taxon>Pinopsida</taxon>
        <taxon>Pinidae</taxon>
        <taxon>Conifers II</taxon>
        <taxon>Cupressales</taxon>
        <taxon>Taxaceae</taxon>
        <taxon>Taxus</taxon>
    </lineage>
</organism>
<feature type="non-terminal residue" evidence="2">
    <location>
        <position position="1"/>
    </location>
</feature>
<protein>
    <submittedName>
        <fullName evidence="2">Uncharacterized protein</fullName>
    </submittedName>
</protein>
<accession>A0AA38CQC2</accession>
<evidence type="ECO:0000256" key="1">
    <source>
        <dbReference type="SAM" id="MobiDB-lite"/>
    </source>
</evidence>
<gene>
    <name evidence="2" type="ORF">KI387_014176</name>
</gene>
<reference evidence="2 3" key="1">
    <citation type="journal article" date="2021" name="Nat. Plants">
        <title>The Taxus genome provides insights into paclitaxel biosynthesis.</title>
        <authorList>
            <person name="Xiong X."/>
            <person name="Gou J."/>
            <person name="Liao Q."/>
            <person name="Li Y."/>
            <person name="Zhou Q."/>
            <person name="Bi G."/>
            <person name="Li C."/>
            <person name="Du R."/>
            <person name="Wang X."/>
            <person name="Sun T."/>
            <person name="Guo L."/>
            <person name="Liang H."/>
            <person name="Lu P."/>
            <person name="Wu Y."/>
            <person name="Zhang Z."/>
            <person name="Ro D.K."/>
            <person name="Shang Y."/>
            <person name="Huang S."/>
            <person name="Yan J."/>
        </authorList>
    </citation>
    <scope>NUCLEOTIDE SEQUENCE [LARGE SCALE GENOMIC DNA]</scope>
    <source>
        <strain evidence="2">Ta-2019</strain>
    </source>
</reference>